<dbReference type="InterPro" id="IPR042488">
    <property type="entry name" value="Rad4_BHD3_sf"/>
</dbReference>
<dbReference type="Gene3D" id="3.30.70.2460">
    <property type="entry name" value="Rad4, beta-hairpin domain BHD3"/>
    <property type="match status" value="1"/>
</dbReference>
<reference evidence="10" key="1">
    <citation type="submission" date="2022-07" db="EMBL/GenBank/DDBJ databases">
        <title>Phylogenomic reconstructions and comparative analyses of Kickxellomycotina fungi.</title>
        <authorList>
            <person name="Reynolds N.K."/>
            <person name="Stajich J.E."/>
            <person name="Barry K."/>
            <person name="Grigoriev I.V."/>
            <person name="Crous P."/>
            <person name="Smith M.E."/>
        </authorList>
    </citation>
    <scope>NUCLEOTIDE SEQUENCE</scope>
    <source>
        <strain evidence="10">NRRL 3115</strain>
    </source>
</reference>
<feature type="domain" description="Rad4 beta-hairpin" evidence="8">
    <location>
        <begin position="487"/>
        <end position="549"/>
    </location>
</feature>
<dbReference type="Pfam" id="PF10404">
    <property type="entry name" value="BHD_2"/>
    <property type="match status" value="1"/>
</dbReference>
<evidence type="ECO:0000256" key="6">
    <source>
        <dbReference type="SAM" id="MobiDB-lite"/>
    </source>
</evidence>
<dbReference type="GO" id="GO:0006289">
    <property type="term" value="P:nucleotide-excision repair"/>
    <property type="evidence" value="ECO:0007669"/>
    <property type="project" value="InterPro"/>
</dbReference>
<organism evidence="10 11">
    <name type="scientific">Coemansia spiralis</name>
    <dbReference type="NCBI Taxonomy" id="417178"/>
    <lineage>
        <taxon>Eukaryota</taxon>
        <taxon>Fungi</taxon>
        <taxon>Fungi incertae sedis</taxon>
        <taxon>Zoopagomycota</taxon>
        <taxon>Kickxellomycotina</taxon>
        <taxon>Kickxellomycetes</taxon>
        <taxon>Kickxellales</taxon>
        <taxon>Kickxellaceae</taxon>
        <taxon>Coemansia</taxon>
    </lineage>
</organism>
<evidence type="ECO:0000313" key="10">
    <source>
        <dbReference type="EMBL" id="KAJ2673081.1"/>
    </source>
</evidence>
<dbReference type="PANTHER" id="PTHR12135">
    <property type="entry name" value="DNA REPAIR PROTEIN XP-C / RAD4"/>
    <property type="match status" value="1"/>
</dbReference>
<dbReference type="EMBL" id="JANBTW010000072">
    <property type="protein sequence ID" value="KAJ2673081.1"/>
    <property type="molecule type" value="Genomic_DNA"/>
</dbReference>
<dbReference type="GO" id="GO:0003697">
    <property type="term" value="F:single-stranded DNA binding"/>
    <property type="evidence" value="ECO:0007669"/>
    <property type="project" value="TreeGrafter"/>
</dbReference>
<dbReference type="InterPro" id="IPR038765">
    <property type="entry name" value="Papain-like_cys_pep_sf"/>
</dbReference>
<comment type="similarity">
    <text evidence="2">Belongs to the XPC family.</text>
</comment>
<sequence>MDVQESTVAESRRRSSSISPSHSTTLPSKKRVRTAESCASTDVAVVAADNIVAVSDDDTDDDDDLFEAVPSNLSHHHQSPLEQSHTANIDAGAEDSDGSLPELGTVELTVGEATASVLAPKKRRPTVTKRARMLRRCHHVVDLICQLAAAQMMNRICQMEEIQARCLSCVSPFAVFRICEHFVPGKLEIRREWASSDLRYFLSSYQALKFRTRYTAKSKPLVEEFVGFIESRKDTKPWHRPMLLTTMLRILAFDARLCVGLVPAPLKLTVQESVELERGYASACDIALIPGTMLAHNESLPPDQTILEPVSKADPGVPQYWCEVFDQVSERWLPINAFTGMVEQATQMVKPSKTGPCAYPYIIALDAKNYLRDITRRYTRDFVNTTMRQRIESIDASIDERTKYWWPQWISKWENPDATDRDEREEAEMERSALRSTMPTRISDFANNPYYVLARNLNQNEVIYPSSPVVGKVRGESVYLRENVKTLRTRMAWMREGRVIREGAEPIKTIKQRAVTARTKMAADVEMAAGREPVAELFGEWQTGLFKPQPVFNGHVPRNDYGRIDLFKPTMLPEGAAHVCDPNAKRLCKELGIDAVDAVVAFEFRRSVSTPMVEGVVIPKEAFDLLKDALREHRKAEAEKHMTKIEKRALKRWRRLVVALRVREEIDASFASRSARQDSGGISFSLDAKGKSRSKGVALQYPEDMDDDDM</sequence>
<dbReference type="PANTHER" id="PTHR12135:SF0">
    <property type="entry name" value="DNA REPAIR PROTEIN COMPLEMENTING XP-C CELLS"/>
    <property type="match status" value="1"/>
</dbReference>
<feature type="region of interest" description="Disordered" evidence="6">
    <location>
        <begin position="678"/>
        <end position="710"/>
    </location>
</feature>
<keyword evidence="4" id="KW-0234">DNA repair</keyword>
<comment type="caution">
    <text evidence="10">The sequence shown here is derived from an EMBL/GenBank/DDBJ whole genome shotgun (WGS) entry which is preliminary data.</text>
</comment>
<dbReference type="Pfam" id="PF03835">
    <property type="entry name" value="Rad4"/>
    <property type="match status" value="1"/>
</dbReference>
<dbReference type="InterPro" id="IPR036985">
    <property type="entry name" value="Transglutaminase-like_sf"/>
</dbReference>
<dbReference type="InterPro" id="IPR018328">
    <property type="entry name" value="Rad4_beta-hairpin_dom3"/>
</dbReference>
<gene>
    <name evidence="10" type="ORF">GGI25_004834</name>
</gene>
<keyword evidence="5" id="KW-0539">Nucleus</keyword>
<name>A0A9W8FZN8_9FUNG</name>
<accession>A0A9W8FZN8</accession>
<evidence type="ECO:0000256" key="1">
    <source>
        <dbReference type="ARBA" id="ARBA00004123"/>
    </source>
</evidence>
<dbReference type="GO" id="GO:0071942">
    <property type="term" value="C:XPC complex"/>
    <property type="evidence" value="ECO:0007669"/>
    <property type="project" value="TreeGrafter"/>
</dbReference>
<dbReference type="InterPro" id="IPR018326">
    <property type="entry name" value="Rad4_beta-hairpin_dom1"/>
</dbReference>
<dbReference type="OrthoDB" id="300780at2759"/>
<proteinExistence type="inferred from homology"/>
<feature type="domain" description="Rad4 beta-hairpin" evidence="7">
    <location>
        <begin position="434"/>
        <end position="485"/>
    </location>
</feature>
<dbReference type="InterPro" id="IPR004583">
    <property type="entry name" value="DNA_repair_Rad4"/>
</dbReference>
<evidence type="ECO:0000259" key="8">
    <source>
        <dbReference type="SMART" id="SM01031"/>
    </source>
</evidence>
<dbReference type="InterPro" id="IPR018327">
    <property type="entry name" value="BHD_2"/>
</dbReference>
<evidence type="ECO:0000256" key="4">
    <source>
        <dbReference type="ARBA" id="ARBA00023204"/>
    </source>
</evidence>
<evidence type="ECO:0000313" key="11">
    <source>
        <dbReference type="Proteomes" id="UP001151518"/>
    </source>
</evidence>
<dbReference type="GO" id="GO:0005737">
    <property type="term" value="C:cytoplasm"/>
    <property type="evidence" value="ECO:0007669"/>
    <property type="project" value="TreeGrafter"/>
</dbReference>
<dbReference type="Pfam" id="PF10403">
    <property type="entry name" value="BHD_1"/>
    <property type="match status" value="1"/>
</dbReference>
<evidence type="ECO:0000256" key="5">
    <source>
        <dbReference type="ARBA" id="ARBA00023242"/>
    </source>
</evidence>
<dbReference type="Proteomes" id="UP001151518">
    <property type="component" value="Unassembled WGS sequence"/>
</dbReference>
<feature type="domain" description="Rad4 beta-hairpin" evidence="9">
    <location>
        <begin position="556"/>
        <end position="630"/>
    </location>
</feature>
<evidence type="ECO:0000259" key="7">
    <source>
        <dbReference type="SMART" id="SM01030"/>
    </source>
</evidence>
<dbReference type="SUPFAM" id="SSF54001">
    <property type="entry name" value="Cysteine proteinases"/>
    <property type="match status" value="1"/>
</dbReference>
<dbReference type="GO" id="GO:0000111">
    <property type="term" value="C:nucleotide-excision repair factor 2 complex"/>
    <property type="evidence" value="ECO:0007669"/>
    <property type="project" value="TreeGrafter"/>
</dbReference>
<dbReference type="Gene3D" id="2.20.20.110">
    <property type="entry name" value="Rad4, beta-hairpin domain BHD1"/>
    <property type="match status" value="1"/>
</dbReference>
<protein>
    <recommendedName>
        <fullName evidence="12">Rad4-domain-containing protein</fullName>
    </recommendedName>
</protein>
<comment type="subcellular location">
    <subcellularLocation>
        <location evidence="1">Nucleus</location>
    </subcellularLocation>
</comment>
<dbReference type="AlphaFoldDB" id="A0A9W8FZN8"/>
<dbReference type="SMART" id="SM01032">
    <property type="entry name" value="BHD_3"/>
    <property type="match status" value="1"/>
</dbReference>
<dbReference type="SMART" id="SM01031">
    <property type="entry name" value="BHD_2"/>
    <property type="match status" value="1"/>
</dbReference>
<dbReference type="GO" id="GO:0003684">
    <property type="term" value="F:damaged DNA binding"/>
    <property type="evidence" value="ECO:0007669"/>
    <property type="project" value="InterPro"/>
</dbReference>
<evidence type="ECO:0008006" key="12">
    <source>
        <dbReference type="Google" id="ProtNLM"/>
    </source>
</evidence>
<evidence type="ECO:0000256" key="2">
    <source>
        <dbReference type="ARBA" id="ARBA00009525"/>
    </source>
</evidence>
<evidence type="ECO:0000259" key="9">
    <source>
        <dbReference type="SMART" id="SM01032"/>
    </source>
</evidence>
<keyword evidence="3" id="KW-0227">DNA damage</keyword>
<evidence type="ECO:0000256" key="3">
    <source>
        <dbReference type="ARBA" id="ARBA00022763"/>
    </source>
</evidence>
<feature type="region of interest" description="Disordered" evidence="6">
    <location>
        <begin position="1"/>
        <end position="39"/>
    </location>
</feature>
<dbReference type="SMART" id="SM01030">
    <property type="entry name" value="BHD_1"/>
    <property type="match status" value="1"/>
</dbReference>
<dbReference type="GO" id="GO:0006298">
    <property type="term" value="P:mismatch repair"/>
    <property type="evidence" value="ECO:0007669"/>
    <property type="project" value="TreeGrafter"/>
</dbReference>
<dbReference type="Gene3D" id="3.90.260.10">
    <property type="entry name" value="Transglutaminase-like"/>
    <property type="match status" value="1"/>
</dbReference>
<dbReference type="InterPro" id="IPR018325">
    <property type="entry name" value="Rad4/PNGase_transGLS-fold"/>
</dbReference>
<dbReference type="Pfam" id="PF10405">
    <property type="entry name" value="BHD_3"/>
    <property type="match status" value="1"/>
</dbReference>